<sequence>MFGMMNDPWRFHEEAMTYNSHQYGLALDTFKSDEGLGKMFTPTSTSTNPDSGDTFVASMESKYYPFYATQFHPEKVLTQYNSDAIDHSWESTMDNRYLADRFIELARMNENTCGTFEECQDLIIDNTAVIVTDTYYGNVYAW</sequence>
<feature type="active site" description="Proton donor" evidence="1">
    <location>
        <position position="72"/>
    </location>
</feature>
<dbReference type="PANTHER" id="PTHR11315">
    <property type="entry name" value="PROTEASE FAMILY C26 GAMMA-GLUTAMYL HYDROLASE"/>
    <property type="match status" value="1"/>
</dbReference>
<dbReference type="AlphaFoldDB" id="A0A7S3HY45"/>
<dbReference type="PROSITE" id="PS51275">
    <property type="entry name" value="PEPTIDASE_C26_GGH"/>
    <property type="match status" value="1"/>
</dbReference>
<dbReference type="SUPFAM" id="SSF52317">
    <property type="entry name" value="Class I glutamine amidotransferase-like"/>
    <property type="match status" value="1"/>
</dbReference>
<accession>A0A7S3HY45</accession>
<protein>
    <recommendedName>
        <fullName evidence="3">Glutamine amidotransferase domain-containing protein</fullName>
    </recommendedName>
</protein>
<dbReference type="PROSITE" id="PS51273">
    <property type="entry name" value="GATASE_TYPE_1"/>
    <property type="match status" value="1"/>
</dbReference>
<dbReference type="PANTHER" id="PTHR11315:SF0">
    <property type="entry name" value="FOLATE GAMMA-GLUTAMYL HYDROLASE"/>
    <property type="match status" value="1"/>
</dbReference>
<dbReference type="Gene3D" id="3.40.50.880">
    <property type="match status" value="1"/>
</dbReference>
<dbReference type="InterPro" id="IPR029062">
    <property type="entry name" value="Class_I_gatase-like"/>
</dbReference>
<reference evidence="4" key="1">
    <citation type="submission" date="2021-01" db="EMBL/GenBank/DDBJ databases">
        <authorList>
            <person name="Corre E."/>
            <person name="Pelletier E."/>
            <person name="Niang G."/>
            <person name="Scheremetjew M."/>
            <person name="Finn R."/>
            <person name="Kale V."/>
            <person name="Holt S."/>
            <person name="Cochrane G."/>
            <person name="Meng A."/>
            <person name="Brown T."/>
            <person name="Cohen L."/>
        </authorList>
    </citation>
    <scope>NUCLEOTIDE SEQUENCE</scope>
    <source>
        <strain evidence="4">Fehren 1</strain>
    </source>
</reference>
<evidence type="ECO:0000259" key="3">
    <source>
        <dbReference type="Pfam" id="PF00117"/>
    </source>
</evidence>
<feature type="domain" description="Glutamine amidotransferase" evidence="3">
    <location>
        <begin position="38"/>
        <end position="85"/>
    </location>
</feature>
<proteinExistence type="predicted"/>
<dbReference type="InterPro" id="IPR015527">
    <property type="entry name" value="Pept_C26_g-glut_hydrolase"/>
</dbReference>
<dbReference type="GO" id="GO:0005773">
    <property type="term" value="C:vacuole"/>
    <property type="evidence" value="ECO:0007669"/>
    <property type="project" value="TreeGrafter"/>
</dbReference>
<comment type="caution">
    <text evidence="2">Lacks conserved residue(s) required for the propagation of feature annotation.</text>
</comment>
<organism evidence="4">
    <name type="scientific">Favella ehrenbergii</name>
    <dbReference type="NCBI Taxonomy" id="182087"/>
    <lineage>
        <taxon>Eukaryota</taxon>
        <taxon>Sar</taxon>
        <taxon>Alveolata</taxon>
        <taxon>Ciliophora</taxon>
        <taxon>Intramacronucleata</taxon>
        <taxon>Spirotrichea</taxon>
        <taxon>Choreotrichia</taxon>
        <taxon>Tintinnida</taxon>
        <taxon>Xystonellidae</taxon>
        <taxon>Favella</taxon>
    </lineage>
</organism>
<name>A0A7S3HY45_9SPIT</name>
<dbReference type="EMBL" id="HBIE01008111">
    <property type="protein sequence ID" value="CAE0307671.1"/>
    <property type="molecule type" value="Transcribed_RNA"/>
</dbReference>
<evidence type="ECO:0000256" key="2">
    <source>
        <dbReference type="PROSITE-ProRule" id="PRU00607"/>
    </source>
</evidence>
<evidence type="ECO:0000256" key="1">
    <source>
        <dbReference type="PIRSR" id="PIRSR615527-1"/>
    </source>
</evidence>
<dbReference type="InterPro" id="IPR017926">
    <property type="entry name" value="GATASE"/>
</dbReference>
<dbReference type="GO" id="GO:0034722">
    <property type="term" value="F:gamma-glutamyl-peptidase activity"/>
    <property type="evidence" value="ECO:0007669"/>
    <property type="project" value="TreeGrafter"/>
</dbReference>
<dbReference type="Pfam" id="PF00117">
    <property type="entry name" value="GATase"/>
    <property type="match status" value="1"/>
</dbReference>
<gene>
    <name evidence="4" type="ORF">FEHR0123_LOCUS2578</name>
</gene>
<dbReference type="GO" id="GO:0046900">
    <property type="term" value="P:tetrahydrofolylpolyglutamate metabolic process"/>
    <property type="evidence" value="ECO:0007669"/>
    <property type="project" value="TreeGrafter"/>
</dbReference>
<evidence type="ECO:0000313" key="4">
    <source>
        <dbReference type="EMBL" id="CAE0307671.1"/>
    </source>
</evidence>